<feature type="transmembrane region" description="Helical" evidence="1">
    <location>
        <begin position="317"/>
        <end position="340"/>
    </location>
</feature>
<sequence>MSSSISDDPSTSLTLESRRHSHLGAISSPLPTMAVKDLEIADEYLRRLKSGKPLALFLDGESSVCSKGEVKCSGRPPPSTRHKGRSTLTLDVETINDRITHARKMGLLNPKPGSDATHDVHLNSRIPRTDTSRSVTPNLATPISSLDVSLWMPVDSKIVRFLWGWIPLGSYRLTFYPAGKPTTPVVLSPDGWQQCEGAGGGGASASNGLMTSSVFSKNSGGNRQSSRSVWSRHASRLILAVSESYPSFGIDRLSTSGVPAEFYRDDTVKFILRRRPLSLSPQTVLGVPLISAVWAFMATMVWPQIVSVPRAFSVRESVLGIWLTLLFIWLALCLFHIFLLRPWQIVCSSGRRIVMEARWKSSARRVMQMLNDPPAVPEPGKPPLCSPLPRDDLRQVQSLAPTIIVTFIFICLMVGCIMTLVM</sequence>
<dbReference type="AlphaFoldDB" id="A0A7J6LHZ1"/>
<comment type="caution">
    <text evidence="2">The sequence shown here is derived from an EMBL/GenBank/DDBJ whole genome shotgun (WGS) entry which is preliminary data.</text>
</comment>
<dbReference type="EMBL" id="JAAPAO010000492">
    <property type="protein sequence ID" value="KAF4658481.1"/>
    <property type="molecule type" value="Genomic_DNA"/>
</dbReference>
<proteinExistence type="predicted"/>
<keyword evidence="3" id="KW-1185">Reference proteome</keyword>
<dbReference type="OrthoDB" id="447131at2759"/>
<evidence type="ECO:0000313" key="2">
    <source>
        <dbReference type="EMBL" id="KAF4658481.1"/>
    </source>
</evidence>
<dbReference type="Proteomes" id="UP000591131">
    <property type="component" value="Unassembled WGS sequence"/>
</dbReference>
<feature type="transmembrane region" description="Helical" evidence="1">
    <location>
        <begin position="283"/>
        <end position="305"/>
    </location>
</feature>
<evidence type="ECO:0000256" key="1">
    <source>
        <dbReference type="SAM" id="Phobius"/>
    </source>
</evidence>
<feature type="transmembrane region" description="Helical" evidence="1">
    <location>
        <begin position="399"/>
        <end position="421"/>
    </location>
</feature>
<protein>
    <submittedName>
        <fullName evidence="2">Uncharacterized protein</fullName>
    </submittedName>
</protein>
<accession>A0A7J6LHZ1</accession>
<evidence type="ECO:0000313" key="3">
    <source>
        <dbReference type="Proteomes" id="UP000591131"/>
    </source>
</evidence>
<name>A0A7J6LHZ1_PERCH</name>
<keyword evidence="1" id="KW-1133">Transmembrane helix</keyword>
<gene>
    <name evidence="2" type="ORF">FOL47_007967</name>
</gene>
<reference evidence="2 3" key="1">
    <citation type="submission" date="2020-04" db="EMBL/GenBank/DDBJ databases">
        <title>Perkinsus chesapeaki whole genome sequence.</title>
        <authorList>
            <person name="Bogema D.R."/>
        </authorList>
    </citation>
    <scope>NUCLEOTIDE SEQUENCE [LARGE SCALE GENOMIC DNA]</scope>
    <source>
        <strain evidence="2">ATCC PRA-425</strain>
    </source>
</reference>
<keyword evidence="1" id="KW-0812">Transmembrane</keyword>
<organism evidence="2 3">
    <name type="scientific">Perkinsus chesapeaki</name>
    <name type="common">Clam parasite</name>
    <name type="synonym">Perkinsus andrewsi</name>
    <dbReference type="NCBI Taxonomy" id="330153"/>
    <lineage>
        <taxon>Eukaryota</taxon>
        <taxon>Sar</taxon>
        <taxon>Alveolata</taxon>
        <taxon>Perkinsozoa</taxon>
        <taxon>Perkinsea</taxon>
        <taxon>Perkinsida</taxon>
        <taxon>Perkinsidae</taxon>
        <taxon>Perkinsus</taxon>
    </lineage>
</organism>
<keyword evidence="1" id="KW-0472">Membrane</keyword>